<accession>Q701Y0</accession>
<dbReference type="PANTHER" id="PTHR42741:SF3">
    <property type="entry name" value="NITROREDUCTASE FAMILY PROTEIN"/>
    <property type="match status" value="1"/>
</dbReference>
<protein>
    <recommendedName>
        <fullName evidence="1">Nitroreductase domain-containing protein</fullName>
    </recommendedName>
</protein>
<dbReference type="NCBIfam" id="TIGR03605">
    <property type="entry name" value="antibiot_sagB"/>
    <property type="match status" value="1"/>
</dbReference>
<dbReference type="EMBL" id="AJ627422">
    <property type="protein sequence ID" value="CAF28744.1"/>
    <property type="molecule type" value="Genomic_DNA"/>
</dbReference>
<organism evidence="2">
    <name type="scientific">uncultured crenarchaeote</name>
    <dbReference type="NCBI Taxonomy" id="29281"/>
    <lineage>
        <taxon>Archaea</taxon>
        <taxon>Thermoproteota</taxon>
        <taxon>environmental samples</taxon>
    </lineage>
</organism>
<name>Q701Y0_9CREN</name>
<dbReference type="Gene3D" id="3.40.109.10">
    <property type="entry name" value="NADH Oxidase"/>
    <property type="match status" value="1"/>
</dbReference>
<dbReference type="CDD" id="cd02142">
    <property type="entry name" value="McbC_SagB-like_oxidoreductase"/>
    <property type="match status" value="1"/>
</dbReference>
<evidence type="ECO:0000313" key="2">
    <source>
        <dbReference type="EMBL" id="CAF28744.1"/>
    </source>
</evidence>
<sequence>MNKEIKYALEYHQETKHSQMSIRLSNHYLDWDNKPKPFKFYTNIPSTPLPADFPLPNLNVITMKETNQITALENPKINTELLSSLLFFSSGITRQIKFPHGNYYMRAAPATGALYPIEVYVVSENINGLQEGVYHFCPGEFSLTRLREGDYRQFLSEAAGFEQAVKNSPFTIILTSMAWRNAWKYQARSYRHWFWDSGVIIANLIATASSFGLNTKLITGYIDKFVNELLCLEENKEASIVLAPIGIGLSEQEPSKIQHPSRFVPDIVPISHGKEVEYDQIWKLHDASSLNSGMRCVNGFIR</sequence>
<dbReference type="InterPro" id="IPR020051">
    <property type="entry name" value="SagB-type_dehydrogenase"/>
</dbReference>
<dbReference type="Pfam" id="PF00881">
    <property type="entry name" value="Nitroreductase"/>
    <property type="match status" value="1"/>
</dbReference>
<feature type="domain" description="Nitroreductase" evidence="1">
    <location>
        <begin position="75"/>
        <end position="246"/>
    </location>
</feature>
<reference evidence="2" key="1">
    <citation type="journal article" date="2005" name="Environ. Microbiol.">
        <title>Novel genes for nitrite reductase and Amo-related proteins indicate a role of uncultivated mesophilic crenarchaeota in nitrogen cycling.</title>
        <authorList>
            <person name="Treusch A.H."/>
            <person name="Leininger S."/>
            <person name="Kletzin A."/>
            <person name="Schuster S.C."/>
            <person name="Klenk H.-P."/>
            <person name="Schleper C."/>
        </authorList>
    </citation>
    <scope>NUCLEOTIDE SEQUENCE</scope>
</reference>
<dbReference type="InterPro" id="IPR029479">
    <property type="entry name" value="Nitroreductase"/>
</dbReference>
<dbReference type="AlphaFoldDB" id="Q701Y0"/>
<dbReference type="SUPFAM" id="SSF55469">
    <property type="entry name" value="FMN-dependent nitroreductase-like"/>
    <property type="match status" value="1"/>
</dbReference>
<evidence type="ECO:0000259" key="1">
    <source>
        <dbReference type="Pfam" id="PF00881"/>
    </source>
</evidence>
<dbReference type="InterPro" id="IPR000415">
    <property type="entry name" value="Nitroreductase-like"/>
</dbReference>
<proteinExistence type="predicted"/>
<dbReference type="GO" id="GO:0016491">
    <property type="term" value="F:oxidoreductase activity"/>
    <property type="evidence" value="ECO:0007669"/>
    <property type="project" value="InterPro"/>
</dbReference>
<dbReference type="PANTHER" id="PTHR42741">
    <property type="entry name" value="NITROREDUCTASE FAMILY PROTEIN"/>
    <property type="match status" value="1"/>
</dbReference>